<accession>A0ABW4ZNT2</accession>
<dbReference type="InterPro" id="IPR051702">
    <property type="entry name" value="SH3_domain_YSC84-like"/>
</dbReference>
<reference evidence="4" key="1">
    <citation type="journal article" date="2019" name="Int. J. Syst. Evol. Microbiol.">
        <title>The Global Catalogue of Microorganisms (GCM) 10K type strain sequencing project: providing services to taxonomists for standard genome sequencing and annotation.</title>
        <authorList>
            <consortium name="The Broad Institute Genomics Platform"/>
            <consortium name="The Broad Institute Genome Sequencing Center for Infectious Disease"/>
            <person name="Wu L."/>
            <person name="Ma J."/>
        </authorList>
    </citation>
    <scope>NUCLEOTIDE SEQUENCE [LARGE SCALE GENOMIC DNA]</scope>
    <source>
        <strain evidence="4">KCTC 42217</strain>
    </source>
</reference>
<evidence type="ECO:0000259" key="2">
    <source>
        <dbReference type="Pfam" id="PF04366"/>
    </source>
</evidence>
<evidence type="ECO:0000256" key="1">
    <source>
        <dbReference type="SAM" id="SignalP"/>
    </source>
</evidence>
<feature type="domain" description="Ysc84 actin-binding" evidence="2">
    <location>
        <begin position="98"/>
        <end position="221"/>
    </location>
</feature>
<evidence type="ECO:0000313" key="3">
    <source>
        <dbReference type="EMBL" id="MFD2163517.1"/>
    </source>
</evidence>
<evidence type="ECO:0000313" key="4">
    <source>
        <dbReference type="Proteomes" id="UP001597387"/>
    </source>
</evidence>
<dbReference type="RefSeq" id="WP_255900744.1">
    <property type="nucleotide sequence ID" value="NZ_JAFMZO010000002.1"/>
</dbReference>
<dbReference type="CDD" id="cd11524">
    <property type="entry name" value="SYLF"/>
    <property type="match status" value="1"/>
</dbReference>
<dbReference type="PANTHER" id="PTHR15629:SF2">
    <property type="entry name" value="SH3 DOMAIN-CONTAINING YSC84-LIKE PROTEIN 1"/>
    <property type="match status" value="1"/>
</dbReference>
<sequence length="223" mass="23661">MKTLSYFYPVFFLMLSVPSVFAQEKQDEKLQKSAAVLRDFADMKESIPVQLMQKAEGIVVIPNLIKAGLGIGGQRGKGVAMLKRADGSWSDPVFVTLTGGSIGFQAGVQAIDLVMVFTKGSTLNNLTDGEFTLGGAIGVAAGPVGRSSSATTDTKLDAEIYSYSRTKGLFAGLTLNGSRLSADDDANKAFYKADHAPASIFSRGSNSDHMAVISLKNALKAFY</sequence>
<keyword evidence="4" id="KW-1185">Reference proteome</keyword>
<feature type="signal peptide" evidence="1">
    <location>
        <begin position="1"/>
        <end position="22"/>
    </location>
</feature>
<dbReference type="EMBL" id="JBHUHZ010000002">
    <property type="protein sequence ID" value="MFD2163517.1"/>
    <property type="molecule type" value="Genomic_DNA"/>
</dbReference>
<dbReference type="PANTHER" id="PTHR15629">
    <property type="entry name" value="SH3YL1 PROTEIN"/>
    <property type="match status" value="1"/>
</dbReference>
<comment type="caution">
    <text evidence="3">The sequence shown here is derived from an EMBL/GenBank/DDBJ whole genome shotgun (WGS) entry which is preliminary data.</text>
</comment>
<protein>
    <submittedName>
        <fullName evidence="3">Lipid-binding SYLF domain-containing protein</fullName>
    </submittedName>
</protein>
<name>A0ABW4ZNT2_9SPHI</name>
<organism evidence="3 4">
    <name type="scientific">Paradesertivirga mongoliensis</name>
    <dbReference type="NCBI Taxonomy" id="2100740"/>
    <lineage>
        <taxon>Bacteria</taxon>
        <taxon>Pseudomonadati</taxon>
        <taxon>Bacteroidota</taxon>
        <taxon>Sphingobacteriia</taxon>
        <taxon>Sphingobacteriales</taxon>
        <taxon>Sphingobacteriaceae</taxon>
        <taxon>Paradesertivirga</taxon>
    </lineage>
</organism>
<dbReference type="InterPro" id="IPR007461">
    <property type="entry name" value="Ysc84_actin-binding"/>
</dbReference>
<dbReference type="Pfam" id="PF04366">
    <property type="entry name" value="Ysc84"/>
    <property type="match status" value="1"/>
</dbReference>
<dbReference type="Proteomes" id="UP001597387">
    <property type="component" value="Unassembled WGS sequence"/>
</dbReference>
<feature type="chain" id="PRO_5046047632" evidence="1">
    <location>
        <begin position="23"/>
        <end position="223"/>
    </location>
</feature>
<gene>
    <name evidence="3" type="ORF">ACFSJU_14000</name>
</gene>
<keyword evidence="1" id="KW-0732">Signal</keyword>
<proteinExistence type="predicted"/>